<dbReference type="Gene3D" id="3.40.1350.10">
    <property type="match status" value="1"/>
</dbReference>
<feature type="domain" description="tRNA intron endonuclease catalytic" evidence="4">
    <location>
        <begin position="138"/>
        <end position="178"/>
    </location>
</feature>
<evidence type="ECO:0000256" key="1">
    <source>
        <dbReference type="ARBA" id="ARBA00008078"/>
    </source>
</evidence>
<proteinExistence type="inferred from homology"/>
<evidence type="ECO:0000259" key="4">
    <source>
        <dbReference type="Pfam" id="PF01974"/>
    </source>
</evidence>
<dbReference type="GO" id="GO:0000379">
    <property type="term" value="P:tRNA-type intron splice site recognition and cleavage"/>
    <property type="evidence" value="ECO:0007669"/>
    <property type="project" value="TreeGrafter"/>
</dbReference>
<dbReference type="OrthoDB" id="10249562at2759"/>
<comment type="similarity">
    <text evidence="1">Belongs to the tRNA-intron endonuclease family.</text>
</comment>
<dbReference type="EMBL" id="DS022307">
    <property type="protein sequence ID" value="OAJ42111.1"/>
    <property type="molecule type" value="Genomic_DNA"/>
</dbReference>
<dbReference type="AlphaFoldDB" id="A0A177WRY1"/>
<dbReference type="STRING" id="403673.A0A177WRY1"/>
<dbReference type="EC" id="4.6.1.16" evidence="2"/>
<dbReference type="GO" id="GO:0000213">
    <property type="term" value="F:tRNA-intron lyase activity"/>
    <property type="evidence" value="ECO:0007669"/>
    <property type="project" value="UniProtKB-EC"/>
</dbReference>
<dbReference type="InterPro" id="IPR006677">
    <property type="entry name" value="tRNA_intron_Endonuc_cat-like"/>
</dbReference>
<dbReference type="SUPFAM" id="SSF53032">
    <property type="entry name" value="tRNA-intron endonuclease catalytic domain-like"/>
    <property type="match status" value="1"/>
</dbReference>
<accession>A0A177WRY1</accession>
<dbReference type="PANTHER" id="PTHR21227">
    <property type="entry name" value="TRNA-SPLICING ENDONUCLEASE SUBUNIT SEN2"/>
    <property type="match status" value="1"/>
</dbReference>
<evidence type="ECO:0000313" key="6">
    <source>
        <dbReference type="Proteomes" id="UP000077115"/>
    </source>
</evidence>
<reference evidence="5 6" key="2">
    <citation type="submission" date="2016-05" db="EMBL/GenBank/DDBJ databases">
        <title>Lineage-specific infection strategies underlie the spectrum of fungal disease in amphibians.</title>
        <authorList>
            <person name="Cuomo C.A."/>
            <person name="Farrer R.A."/>
            <person name="James T."/>
            <person name="Longcore J."/>
            <person name="Birren B."/>
        </authorList>
    </citation>
    <scope>NUCLEOTIDE SEQUENCE [LARGE SCALE GENOMIC DNA]</scope>
    <source>
        <strain evidence="5 6">JEL423</strain>
    </source>
</reference>
<reference evidence="5 6" key="1">
    <citation type="submission" date="2006-10" db="EMBL/GenBank/DDBJ databases">
        <title>The Genome Sequence of Batrachochytrium dendrobatidis JEL423.</title>
        <authorList>
            <consortium name="The Broad Institute Genome Sequencing Platform"/>
            <person name="Birren B."/>
            <person name="Lander E."/>
            <person name="Galagan J."/>
            <person name="Cuomo C."/>
            <person name="Devon K."/>
            <person name="Jaffe D."/>
            <person name="Butler J."/>
            <person name="Alvarez P."/>
            <person name="Gnerre S."/>
            <person name="Grabherr M."/>
            <person name="Kleber M."/>
            <person name="Mauceli E."/>
            <person name="Brockman W."/>
            <person name="Young S."/>
            <person name="LaButti K."/>
            <person name="Sykes S."/>
            <person name="DeCaprio D."/>
            <person name="Crawford M."/>
            <person name="Koehrsen M."/>
            <person name="Engels R."/>
            <person name="Montgomery P."/>
            <person name="Pearson M."/>
            <person name="Howarth C."/>
            <person name="Larson L."/>
            <person name="White J."/>
            <person name="O'Leary S."/>
            <person name="Kodira C."/>
            <person name="Zeng Q."/>
            <person name="Yandava C."/>
            <person name="Alvarado L."/>
            <person name="Longcore J."/>
            <person name="James T."/>
        </authorList>
    </citation>
    <scope>NUCLEOTIDE SEQUENCE [LARGE SCALE GENOMIC DNA]</scope>
    <source>
        <strain evidence="5 6">JEL423</strain>
    </source>
</reference>
<name>A0A177WRY1_BATDL</name>
<dbReference type="Proteomes" id="UP000077115">
    <property type="component" value="Unassembled WGS sequence"/>
</dbReference>
<dbReference type="InterPro" id="IPR011856">
    <property type="entry name" value="tRNA_endonuc-like_dom_sf"/>
</dbReference>
<comment type="catalytic activity">
    <reaction evidence="3">
        <text>pretRNA = a 3'-half-tRNA molecule with a 5'-OH end + a 5'-half-tRNA molecule with a 2',3'-cyclic phosphate end + an intron with a 2',3'-cyclic phosphate and a 5'-hydroxyl terminus.</text>
        <dbReference type="EC" id="4.6.1.16"/>
    </reaction>
</comment>
<dbReference type="GO" id="GO:0003676">
    <property type="term" value="F:nucleic acid binding"/>
    <property type="evidence" value="ECO:0007669"/>
    <property type="project" value="InterPro"/>
</dbReference>
<dbReference type="Pfam" id="PF01974">
    <property type="entry name" value="tRNA_int_endo"/>
    <property type="match status" value="1"/>
</dbReference>
<evidence type="ECO:0000313" key="5">
    <source>
        <dbReference type="EMBL" id="OAJ42111.1"/>
    </source>
</evidence>
<evidence type="ECO:0000256" key="2">
    <source>
        <dbReference type="ARBA" id="ARBA00012573"/>
    </source>
</evidence>
<evidence type="ECO:0000256" key="3">
    <source>
        <dbReference type="ARBA" id="ARBA00034031"/>
    </source>
</evidence>
<sequence length="178" mass="20387">MDNEGLWFLGFFGKGSLSRGVPTWWKRHHHPKGVSQEGLYYCSDLTHDYYANMDEGTGIASQKRAHAMADARMTIVSETSSDPEMYILMMEEAVYLVVCDQKLLQVRGSQGNILTIQDLWQQCRLARQSKATLDASEFAIQFAVYRYYQSQGWIVKSGHLFGADYVLYRDGPTRKHSE</sequence>
<dbReference type="GO" id="GO:0005737">
    <property type="term" value="C:cytoplasm"/>
    <property type="evidence" value="ECO:0007669"/>
    <property type="project" value="TreeGrafter"/>
</dbReference>
<dbReference type="InterPro" id="IPR006676">
    <property type="entry name" value="tRNA_splic"/>
</dbReference>
<organism evidence="5 6">
    <name type="scientific">Batrachochytrium dendrobatidis (strain JEL423)</name>
    <dbReference type="NCBI Taxonomy" id="403673"/>
    <lineage>
        <taxon>Eukaryota</taxon>
        <taxon>Fungi</taxon>
        <taxon>Fungi incertae sedis</taxon>
        <taxon>Chytridiomycota</taxon>
        <taxon>Chytridiomycota incertae sedis</taxon>
        <taxon>Chytridiomycetes</taxon>
        <taxon>Rhizophydiales</taxon>
        <taxon>Rhizophydiales incertae sedis</taxon>
        <taxon>Batrachochytrium</taxon>
    </lineage>
</organism>
<dbReference type="InterPro" id="IPR036167">
    <property type="entry name" value="tRNA_intron_Endo_cat-like_sf"/>
</dbReference>
<dbReference type="CDD" id="cd22363">
    <property type="entry name" value="tRNA-intron_lyase_C"/>
    <property type="match status" value="1"/>
</dbReference>
<gene>
    <name evidence="5" type="ORF">BDEG_25612</name>
</gene>
<protein>
    <recommendedName>
        <fullName evidence="2">tRNA-intron lyase</fullName>
        <ecNumber evidence="2">4.6.1.16</ecNumber>
    </recommendedName>
</protein>
<dbReference type="GO" id="GO:0000214">
    <property type="term" value="C:tRNA-intron endonuclease complex"/>
    <property type="evidence" value="ECO:0007669"/>
    <property type="project" value="TreeGrafter"/>
</dbReference>
<dbReference type="VEuPathDB" id="FungiDB:BDEG_25612"/>
<dbReference type="PANTHER" id="PTHR21227:SF0">
    <property type="entry name" value="TRNA-SPLICING ENDONUCLEASE SUBUNIT SEN2"/>
    <property type="match status" value="1"/>
</dbReference>